<dbReference type="PROSITE" id="PS51257">
    <property type="entry name" value="PROKAR_LIPOPROTEIN"/>
    <property type="match status" value="1"/>
</dbReference>
<sequence length="443" mass="50225">MKYKGWFLVSLVLAVISCSTEERDIPTLEVGQEFTDRAVRLIEIDTFDVRTGTFKFDSIITSSKDRLLVGRYIDQFFGAVKSESYMELTAMDYHVPDDAELDSIALILGYDHYFYNDTLQMSHIRVHRILEDFETTEDAFYNTSSLRYDTIPMITKSFYPEPMGEDSLHISIPRSFGADIFELLREKSISGDEDFIEQFKGIVLSPLTNGNSTVIGFSKSTERTMLRFYYSLPEEFDNGDEDDGDDLFLDFVIKQTHSLNAFNRITSDVTGLPLTALIDQETDLFSEDSNDMTFMQSGTGYVTRIEFPTIKNIGDLPGTGTILSAVLEITPLLDSYDDFFPLRDSLQVQVVDQNNEFSSFVKNGNGLVFGRFGGSDQEFNGLVYQIPVTTYIEQELEEAPEIDNALILMPSAFQHSLDRVVLHGSGSKDFEPKLIITYAIYDE</sequence>
<name>A0A1M6X127_9FLAO</name>
<dbReference type="InterPro" id="IPR025366">
    <property type="entry name" value="DUF4270"/>
</dbReference>
<reference evidence="2 3" key="1">
    <citation type="submission" date="2016-11" db="EMBL/GenBank/DDBJ databases">
        <authorList>
            <person name="Varghese N."/>
            <person name="Submissions S."/>
        </authorList>
    </citation>
    <scope>NUCLEOTIDE SEQUENCE [LARGE SCALE GENOMIC DNA]</scope>
    <source>
        <strain evidence="2 3">CGMCC 1.12174</strain>
        <strain evidence="1 4">DSM 26351</strain>
    </source>
</reference>
<dbReference type="STRING" id="1055723.SAMN05216293_2393"/>
<evidence type="ECO:0000313" key="2">
    <source>
        <dbReference type="EMBL" id="SHK99549.1"/>
    </source>
</evidence>
<accession>A0A1M6X127</accession>
<dbReference type="OrthoDB" id="1092930at2"/>
<dbReference type="EMBL" id="FOKU01000004">
    <property type="protein sequence ID" value="SFB98795.1"/>
    <property type="molecule type" value="Genomic_DNA"/>
</dbReference>
<keyword evidence="4" id="KW-1185">Reference proteome</keyword>
<comment type="caution">
    <text evidence="2">The sequence shown here is derived from an EMBL/GenBank/DDBJ whole genome shotgun (WGS) entry which is preliminary data.</text>
</comment>
<organism evidence="2 3">
    <name type="scientific">Flagellimonas taeanensis</name>
    <dbReference type="NCBI Taxonomy" id="1005926"/>
    <lineage>
        <taxon>Bacteria</taxon>
        <taxon>Pseudomonadati</taxon>
        <taxon>Bacteroidota</taxon>
        <taxon>Flavobacteriia</taxon>
        <taxon>Flavobacteriales</taxon>
        <taxon>Flavobacteriaceae</taxon>
        <taxon>Flagellimonas</taxon>
    </lineage>
</organism>
<proteinExistence type="predicted"/>
<evidence type="ECO:0000313" key="3">
    <source>
        <dbReference type="Proteomes" id="UP000184031"/>
    </source>
</evidence>
<evidence type="ECO:0000313" key="1">
    <source>
        <dbReference type="EMBL" id="SFB98795.1"/>
    </source>
</evidence>
<dbReference type="AlphaFoldDB" id="A0A1M6X127"/>
<dbReference type="Proteomes" id="UP000198940">
    <property type="component" value="Unassembled WGS sequence"/>
</dbReference>
<dbReference type="RefSeq" id="WP_072880096.1">
    <property type="nucleotide sequence ID" value="NZ_FOKU01000004.1"/>
</dbReference>
<evidence type="ECO:0008006" key="5">
    <source>
        <dbReference type="Google" id="ProtNLM"/>
    </source>
</evidence>
<dbReference type="Pfam" id="PF14092">
    <property type="entry name" value="DUF4270"/>
    <property type="match status" value="1"/>
</dbReference>
<dbReference type="EMBL" id="FRAT01000006">
    <property type="protein sequence ID" value="SHK99549.1"/>
    <property type="molecule type" value="Genomic_DNA"/>
</dbReference>
<gene>
    <name evidence="1" type="ORF">SAMN04487891_104207</name>
    <name evidence="2" type="ORF">SAMN05216293_2393</name>
</gene>
<dbReference type="Proteomes" id="UP000184031">
    <property type="component" value="Unassembled WGS sequence"/>
</dbReference>
<protein>
    <recommendedName>
        <fullName evidence="5">DUF4270 domain-containing protein</fullName>
    </recommendedName>
</protein>
<evidence type="ECO:0000313" key="4">
    <source>
        <dbReference type="Proteomes" id="UP000198940"/>
    </source>
</evidence>